<dbReference type="PANTHER" id="PTHR13504">
    <property type="entry name" value="FIDO DOMAIN-CONTAINING PROTEIN DDB_G0283145"/>
    <property type="match status" value="1"/>
</dbReference>
<dbReference type="InterPro" id="IPR036597">
    <property type="entry name" value="Fido-like_dom_sf"/>
</dbReference>
<dbReference type="AlphaFoldDB" id="A0A017H5J1"/>
<dbReference type="InterPro" id="IPR003812">
    <property type="entry name" value="Fido"/>
</dbReference>
<evidence type="ECO:0000313" key="1">
    <source>
        <dbReference type="EMBL" id="KID48755.1"/>
    </source>
</evidence>
<dbReference type="PANTHER" id="PTHR13504:SF38">
    <property type="entry name" value="FIDO DOMAIN-CONTAINING PROTEIN"/>
    <property type="match status" value="1"/>
</dbReference>
<name>A0A017H5J1_9FUSO</name>
<comment type="caution">
    <text evidence="1">The sequence shown here is derived from an EMBL/GenBank/DDBJ whole genome shotgun (WGS) entry which is preliminary data.</text>
</comment>
<accession>A0A017H5J1</accession>
<evidence type="ECO:0000313" key="2">
    <source>
        <dbReference type="Proteomes" id="UP000031184"/>
    </source>
</evidence>
<organism evidence="1 2">
    <name type="scientific">Fusobacterium necrophorum subsp. funduliforme B35</name>
    <dbReference type="NCBI Taxonomy" id="1226633"/>
    <lineage>
        <taxon>Bacteria</taxon>
        <taxon>Fusobacteriati</taxon>
        <taxon>Fusobacteriota</taxon>
        <taxon>Fusobacteriia</taxon>
        <taxon>Fusobacteriales</taxon>
        <taxon>Fusobacteriaceae</taxon>
        <taxon>Fusobacterium</taxon>
    </lineage>
</organism>
<protein>
    <submittedName>
        <fullName evidence="1">Fic family protein</fullName>
    </submittedName>
</protein>
<proteinExistence type="predicted"/>
<dbReference type="OrthoDB" id="9813719at2"/>
<dbReference type="PROSITE" id="PS51459">
    <property type="entry name" value="FIDO"/>
    <property type="match status" value="1"/>
</dbReference>
<dbReference type="Proteomes" id="UP000031184">
    <property type="component" value="Unassembled WGS sequence"/>
</dbReference>
<dbReference type="PATRIC" id="fig|1226633.4.peg.1700"/>
<dbReference type="InterPro" id="IPR040198">
    <property type="entry name" value="Fido_containing"/>
</dbReference>
<reference evidence="1 2" key="1">
    <citation type="submission" date="2013-08" db="EMBL/GenBank/DDBJ databases">
        <title>An opportunistic ruminal bacterium that causes liver abscesses in cattle.</title>
        <authorList>
            <person name="Benahmed F.H."/>
            <person name="Rasmussen M."/>
            <person name="Harbottle H."/>
            <person name="Soppet D."/>
            <person name="Nagaraja T.G."/>
            <person name="Davidson M."/>
        </authorList>
    </citation>
    <scope>NUCLEOTIDE SEQUENCE [LARGE SCALE GENOMIC DNA]</scope>
    <source>
        <strain evidence="1 2">B35</strain>
    </source>
</reference>
<dbReference type="SUPFAM" id="SSF140931">
    <property type="entry name" value="Fic-like"/>
    <property type="match status" value="1"/>
</dbReference>
<sequence>MKQKNILDILLEEKKMNLRGRLYHYTQVHFTYNSNHIEGNRLTEEQTRHIFETNTFLADGSNFISVDDITETINHFRCFDYILLHAKEPLSEDLIKKIHKILKTNTSDSQKEWFQVGEYKALPNMVGDTVTSSPEQVSSDIQFLLQEYQKKQNITLEDIIDFHARFEMIHPFQDGNGRVGRLLMFKECLAHNMIPFILDEEHKLFYYRGLREYKKEKGWLRDTCLSAQDKYKLILDQLKIIY</sequence>
<dbReference type="Gene3D" id="1.10.3290.10">
    <property type="entry name" value="Fido-like domain"/>
    <property type="match status" value="1"/>
</dbReference>
<gene>
    <name evidence="1" type="ORF">C095_08440</name>
</gene>
<dbReference type="RefSeq" id="WP_039122174.1">
    <property type="nucleotide sequence ID" value="NZ_AOJP01000004.1"/>
</dbReference>
<dbReference type="Pfam" id="PF02661">
    <property type="entry name" value="Fic"/>
    <property type="match status" value="1"/>
</dbReference>
<dbReference type="EMBL" id="AUZI01000021">
    <property type="protein sequence ID" value="KID48755.1"/>
    <property type="molecule type" value="Genomic_DNA"/>
</dbReference>